<gene>
    <name evidence="9" type="ORF">DRI96_05495</name>
</gene>
<evidence type="ECO:0000256" key="4">
    <source>
        <dbReference type="ARBA" id="ARBA00022692"/>
    </source>
</evidence>
<dbReference type="GO" id="GO:0055085">
    <property type="term" value="P:transmembrane transport"/>
    <property type="evidence" value="ECO:0007669"/>
    <property type="project" value="InterPro"/>
</dbReference>
<proteinExistence type="inferred from homology"/>
<keyword evidence="5 7" id="KW-1133">Transmembrane helix</keyword>
<dbReference type="InterPro" id="IPR000515">
    <property type="entry name" value="MetI-like"/>
</dbReference>
<evidence type="ECO:0000256" key="2">
    <source>
        <dbReference type="ARBA" id="ARBA00022448"/>
    </source>
</evidence>
<evidence type="ECO:0000256" key="1">
    <source>
        <dbReference type="ARBA" id="ARBA00004651"/>
    </source>
</evidence>
<evidence type="ECO:0000256" key="7">
    <source>
        <dbReference type="RuleBase" id="RU363032"/>
    </source>
</evidence>
<organism evidence="9 10">
    <name type="scientific">Aerophobetes bacterium</name>
    <dbReference type="NCBI Taxonomy" id="2030807"/>
    <lineage>
        <taxon>Bacteria</taxon>
        <taxon>Candidatus Aerophobota</taxon>
    </lineage>
</organism>
<comment type="similarity">
    <text evidence="7">Belongs to the binding-protein-dependent transport system permease family.</text>
</comment>
<evidence type="ECO:0000313" key="10">
    <source>
        <dbReference type="Proteomes" id="UP000267654"/>
    </source>
</evidence>
<dbReference type="PROSITE" id="PS50928">
    <property type="entry name" value="ABC_TM1"/>
    <property type="match status" value="1"/>
</dbReference>
<evidence type="ECO:0000256" key="3">
    <source>
        <dbReference type="ARBA" id="ARBA00022475"/>
    </source>
</evidence>
<sequence length="170" mass="18961">PLFIVVLVSIMIPQQALLVPLFLLMNTFKWTNTYYAVIIPGAFSAFGAFFMRQVMLSVPNDLIDAARIDGASELSIFLQIALPLARGGFWVLGVVLFLNSWNLYLWPVIVLRTEEMFTLPVGLATLLGLYKVEYGMLMAGAFLATLPIIIFFISRRRQFVAGLASGAFKF</sequence>
<dbReference type="GO" id="GO:0005886">
    <property type="term" value="C:plasma membrane"/>
    <property type="evidence" value="ECO:0007669"/>
    <property type="project" value="UniProtKB-SubCell"/>
</dbReference>
<dbReference type="PANTHER" id="PTHR43744:SF8">
    <property type="entry name" value="SN-GLYCEROL-3-PHOSPHATE TRANSPORT SYSTEM PERMEASE PROTEIN UGPE"/>
    <property type="match status" value="1"/>
</dbReference>
<keyword evidence="6 7" id="KW-0472">Membrane</keyword>
<evidence type="ECO:0000259" key="8">
    <source>
        <dbReference type="PROSITE" id="PS50928"/>
    </source>
</evidence>
<keyword evidence="4 7" id="KW-0812">Transmembrane</keyword>
<dbReference type="InterPro" id="IPR035906">
    <property type="entry name" value="MetI-like_sf"/>
</dbReference>
<feature type="transmembrane region" description="Helical" evidence="7">
    <location>
        <begin position="34"/>
        <end position="55"/>
    </location>
</feature>
<dbReference type="Pfam" id="PF00528">
    <property type="entry name" value="BPD_transp_1"/>
    <property type="match status" value="1"/>
</dbReference>
<name>A0A662D8U3_UNCAE</name>
<dbReference type="Gene3D" id="1.10.3720.10">
    <property type="entry name" value="MetI-like"/>
    <property type="match status" value="1"/>
</dbReference>
<comment type="caution">
    <text evidence="9">The sequence shown here is derived from an EMBL/GenBank/DDBJ whole genome shotgun (WGS) entry which is preliminary data.</text>
</comment>
<dbReference type="AlphaFoldDB" id="A0A662D8U3"/>
<evidence type="ECO:0000256" key="5">
    <source>
        <dbReference type="ARBA" id="ARBA00022989"/>
    </source>
</evidence>
<keyword evidence="3" id="KW-1003">Cell membrane</keyword>
<dbReference type="SUPFAM" id="SSF161098">
    <property type="entry name" value="MetI-like"/>
    <property type="match status" value="1"/>
</dbReference>
<dbReference type="EMBL" id="QMQB01000206">
    <property type="protein sequence ID" value="RLE11875.1"/>
    <property type="molecule type" value="Genomic_DNA"/>
</dbReference>
<keyword evidence="2 7" id="KW-0813">Transport</keyword>
<accession>A0A662D8U3</accession>
<dbReference type="PANTHER" id="PTHR43744">
    <property type="entry name" value="ABC TRANSPORTER PERMEASE PROTEIN MG189-RELATED-RELATED"/>
    <property type="match status" value="1"/>
</dbReference>
<dbReference type="Proteomes" id="UP000267654">
    <property type="component" value="Unassembled WGS sequence"/>
</dbReference>
<feature type="non-terminal residue" evidence="9">
    <location>
        <position position="1"/>
    </location>
</feature>
<reference evidence="9 10" key="1">
    <citation type="submission" date="2018-06" db="EMBL/GenBank/DDBJ databases">
        <title>Extensive metabolic versatility and redundancy in microbially diverse, dynamic hydrothermal sediments.</title>
        <authorList>
            <person name="Dombrowski N."/>
            <person name="Teske A."/>
            <person name="Baker B.J."/>
        </authorList>
    </citation>
    <scope>NUCLEOTIDE SEQUENCE [LARGE SCALE GENOMIC DNA]</scope>
    <source>
        <strain evidence="9">B19_G9</strain>
    </source>
</reference>
<dbReference type="CDD" id="cd06261">
    <property type="entry name" value="TM_PBP2"/>
    <property type="match status" value="1"/>
</dbReference>
<feature type="transmembrane region" description="Helical" evidence="7">
    <location>
        <begin position="134"/>
        <end position="153"/>
    </location>
</feature>
<evidence type="ECO:0000256" key="6">
    <source>
        <dbReference type="ARBA" id="ARBA00023136"/>
    </source>
</evidence>
<comment type="subcellular location">
    <subcellularLocation>
        <location evidence="1 7">Cell membrane</location>
        <topology evidence="1 7">Multi-pass membrane protein</topology>
    </subcellularLocation>
</comment>
<protein>
    <submittedName>
        <fullName evidence="9">Carbohydrate ABC transporter permease</fullName>
    </submittedName>
</protein>
<evidence type="ECO:0000313" key="9">
    <source>
        <dbReference type="EMBL" id="RLE11875.1"/>
    </source>
</evidence>
<feature type="domain" description="ABC transmembrane type-1" evidence="8">
    <location>
        <begin position="1"/>
        <end position="155"/>
    </location>
</feature>